<feature type="region of interest" description="Disordered" evidence="8">
    <location>
        <begin position="99"/>
        <end position="179"/>
    </location>
</feature>
<dbReference type="GeneID" id="96001736"/>
<keyword evidence="5" id="KW-0238">DNA-binding</keyword>
<dbReference type="RefSeq" id="XP_069234178.1">
    <property type="nucleotide sequence ID" value="XM_069368898.1"/>
</dbReference>
<proteinExistence type="predicted"/>
<feature type="compositionally biased region" description="Low complexity" evidence="8">
    <location>
        <begin position="659"/>
        <end position="670"/>
    </location>
</feature>
<dbReference type="Pfam" id="PF00172">
    <property type="entry name" value="Zn_clus"/>
    <property type="match status" value="1"/>
</dbReference>
<reference evidence="10 11" key="1">
    <citation type="journal article" date="2020" name="Microbiol. Resour. Announc.">
        <title>Draft Genome Sequence of a Cladosporium Species Isolated from the Mesophotic Ascidian Didemnum maculosum.</title>
        <authorList>
            <person name="Gioti A."/>
            <person name="Siaperas R."/>
            <person name="Nikolaivits E."/>
            <person name="Le Goff G."/>
            <person name="Ouazzani J."/>
            <person name="Kotoulas G."/>
            <person name="Topakas E."/>
        </authorList>
    </citation>
    <scope>NUCLEOTIDE SEQUENCE [LARGE SCALE GENOMIC DNA]</scope>
    <source>
        <strain evidence="10 11">TM138-S3</strain>
    </source>
</reference>
<feature type="compositionally biased region" description="Polar residues" evidence="8">
    <location>
        <begin position="162"/>
        <end position="179"/>
    </location>
</feature>
<dbReference type="InterPro" id="IPR001138">
    <property type="entry name" value="Zn2Cys6_DnaBD"/>
</dbReference>
<dbReference type="PROSITE" id="PS50048">
    <property type="entry name" value="ZN2_CY6_FUNGAL_2"/>
    <property type="match status" value="1"/>
</dbReference>
<dbReference type="CDD" id="cd12148">
    <property type="entry name" value="fungal_TF_MHR"/>
    <property type="match status" value="1"/>
</dbReference>
<dbReference type="Gene3D" id="4.10.240.10">
    <property type="entry name" value="Zn(2)-C6 fungal-type DNA-binding domain"/>
    <property type="match status" value="1"/>
</dbReference>
<keyword evidence="11" id="KW-1185">Reference proteome</keyword>
<dbReference type="Proteomes" id="UP000803884">
    <property type="component" value="Unassembled WGS sequence"/>
</dbReference>
<gene>
    <name evidence="10" type="ORF">WHR41_00292</name>
</gene>
<name>A0AB34L1W0_9PEZI</name>
<evidence type="ECO:0000313" key="11">
    <source>
        <dbReference type="Proteomes" id="UP000803884"/>
    </source>
</evidence>
<dbReference type="InterPro" id="IPR036864">
    <property type="entry name" value="Zn2-C6_fun-type_DNA-bd_sf"/>
</dbReference>
<dbReference type="AlphaFoldDB" id="A0AB34L1W0"/>
<dbReference type="GO" id="GO:0003677">
    <property type="term" value="F:DNA binding"/>
    <property type="evidence" value="ECO:0007669"/>
    <property type="project" value="UniProtKB-KW"/>
</dbReference>
<keyword evidence="7" id="KW-0539">Nucleus</keyword>
<feature type="compositionally biased region" description="Polar residues" evidence="8">
    <location>
        <begin position="106"/>
        <end position="128"/>
    </location>
</feature>
<keyword evidence="4" id="KW-0805">Transcription regulation</keyword>
<feature type="region of interest" description="Disordered" evidence="8">
    <location>
        <begin position="650"/>
        <end position="680"/>
    </location>
</feature>
<evidence type="ECO:0000256" key="2">
    <source>
        <dbReference type="ARBA" id="ARBA00022723"/>
    </source>
</evidence>
<dbReference type="PROSITE" id="PS00463">
    <property type="entry name" value="ZN2_CY6_FUNGAL_1"/>
    <property type="match status" value="1"/>
</dbReference>
<dbReference type="GO" id="GO:0005634">
    <property type="term" value="C:nucleus"/>
    <property type="evidence" value="ECO:0007669"/>
    <property type="project" value="UniProtKB-SubCell"/>
</dbReference>
<comment type="caution">
    <text evidence="10">The sequence shown here is derived from an EMBL/GenBank/DDBJ whole genome shotgun (WGS) entry which is preliminary data.</text>
</comment>
<evidence type="ECO:0000256" key="1">
    <source>
        <dbReference type="ARBA" id="ARBA00004123"/>
    </source>
</evidence>
<feature type="compositionally biased region" description="Polar residues" evidence="8">
    <location>
        <begin position="24"/>
        <end position="36"/>
    </location>
</feature>
<keyword evidence="3" id="KW-0862">Zinc</keyword>
<dbReference type="SMART" id="SM00066">
    <property type="entry name" value="GAL4"/>
    <property type="match status" value="1"/>
</dbReference>
<dbReference type="InterPro" id="IPR051615">
    <property type="entry name" value="Transcr_Regulatory_Elem"/>
</dbReference>
<evidence type="ECO:0000256" key="7">
    <source>
        <dbReference type="ARBA" id="ARBA00023242"/>
    </source>
</evidence>
<evidence type="ECO:0000256" key="6">
    <source>
        <dbReference type="ARBA" id="ARBA00023163"/>
    </source>
</evidence>
<feature type="region of interest" description="Disordered" evidence="8">
    <location>
        <begin position="17"/>
        <end position="42"/>
    </location>
</feature>
<evidence type="ECO:0000256" key="5">
    <source>
        <dbReference type="ARBA" id="ARBA00023125"/>
    </source>
</evidence>
<organism evidence="10 11">
    <name type="scientific">Cladosporium halotolerans</name>
    <dbReference type="NCBI Taxonomy" id="1052096"/>
    <lineage>
        <taxon>Eukaryota</taxon>
        <taxon>Fungi</taxon>
        <taxon>Dikarya</taxon>
        <taxon>Ascomycota</taxon>
        <taxon>Pezizomycotina</taxon>
        <taxon>Dothideomycetes</taxon>
        <taxon>Dothideomycetidae</taxon>
        <taxon>Cladosporiales</taxon>
        <taxon>Cladosporiaceae</taxon>
        <taxon>Cladosporium</taxon>
    </lineage>
</organism>
<dbReference type="SUPFAM" id="SSF57701">
    <property type="entry name" value="Zn2/Cys6 DNA-binding domain"/>
    <property type="match status" value="1"/>
</dbReference>
<comment type="subcellular location">
    <subcellularLocation>
        <location evidence="1">Nucleus</location>
    </subcellularLocation>
</comment>
<dbReference type="PANTHER" id="PTHR31313">
    <property type="entry name" value="TY1 ENHANCER ACTIVATOR"/>
    <property type="match status" value="1"/>
</dbReference>
<dbReference type="CDD" id="cd00067">
    <property type="entry name" value="GAL4"/>
    <property type="match status" value="1"/>
</dbReference>
<dbReference type="EMBL" id="JAAQHG020000001">
    <property type="protein sequence ID" value="KAL1591073.1"/>
    <property type="molecule type" value="Genomic_DNA"/>
</dbReference>
<dbReference type="GO" id="GO:0008270">
    <property type="term" value="F:zinc ion binding"/>
    <property type="evidence" value="ECO:0007669"/>
    <property type="project" value="InterPro"/>
</dbReference>
<evidence type="ECO:0000256" key="8">
    <source>
        <dbReference type="SAM" id="MobiDB-lite"/>
    </source>
</evidence>
<accession>A0AB34L1W0</accession>
<dbReference type="GO" id="GO:0006351">
    <property type="term" value="P:DNA-templated transcription"/>
    <property type="evidence" value="ECO:0007669"/>
    <property type="project" value="InterPro"/>
</dbReference>
<evidence type="ECO:0000256" key="4">
    <source>
        <dbReference type="ARBA" id="ARBA00023015"/>
    </source>
</evidence>
<keyword evidence="2" id="KW-0479">Metal-binding</keyword>
<dbReference type="SMART" id="SM00906">
    <property type="entry name" value="Fungal_trans"/>
    <property type="match status" value="1"/>
</dbReference>
<protein>
    <recommendedName>
        <fullName evidence="9">Zn(2)-C6 fungal-type domain-containing protein</fullName>
    </recommendedName>
</protein>
<feature type="domain" description="Zn(2)-C6 fungal-type" evidence="9">
    <location>
        <begin position="47"/>
        <end position="77"/>
    </location>
</feature>
<dbReference type="Pfam" id="PF04082">
    <property type="entry name" value="Fungal_trans"/>
    <property type="match status" value="1"/>
</dbReference>
<dbReference type="PANTHER" id="PTHR31313:SF86">
    <property type="entry name" value="ZN(2)-C6 FUNGAL-TYPE DOMAIN-CONTAINING PROTEIN"/>
    <property type="match status" value="1"/>
</dbReference>
<evidence type="ECO:0000256" key="3">
    <source>
        <dbReference type="ARBA" id="ARBA00022833"/>
    </source>
</evidence>
<dbReference type="GO" id="GO:0000981">
    <property type="term" value="F:DNA-binding transcription factor activity, RNA polymerase II-specific"/>
    <property type="evidence" value="ECO:0007669"/>
    <property type="project" value="InterPro"/>
</dbReference>
<evidence type="ECO:0000259" key="9">
    <source>
        <dbReference type="PROSITE" id="PS50048"/>
    </source>
</evidence>
<dbReference type="InterPro" id="IPR007219">
    <property type="entry name" value="XnlR_reg_dom"/>
</dbReference>
<keyword evidence="6" id="KW-0804">Transcription</keyword>
<evidence type="ECO:0000313" key="10">
    <source>
        <dbReference type="EMBL" id="KAL1591073.1"/>
    </source>
</evidence>
<sequence>MSLCLAACSAVFKPQRSHHHPWHSESSIITSPQSMGSEKRQPRAQRACTYCRQRKMKCTGERPRCKNCEIYDQECVFEGLRRKTRPTNAAIKQLMEENRRLREQSSTEASQHTEATPDVQMSASSDQSPADRPVDLLSSMPDSAHEHHTPGATPVETPRSVGGTSTYHGPTSTLFDNAVPDNQRSRSWLSKEREAWMPKLLVAAAAEQRQYEDINARAGKLDFDGVDPELGRHLLNLHWNRQHHSFLVTYRPAFMRDMACNGPYFSKILLNAIFYGASKFSPRLELRKDPNDVRTAGWQFRNRVRDLLGQALDHSEITTIQALLQMSNSLFALGDEQSAAWVYAGTAFRMLVDLGLHVDATMLPNMQRLSEEDLEIRRRVYWSAFVVDKMQSLYQGRPASLRAIDSQVPINFMDTYEELEYWYPFAYTSGTKYPGSPSYSVSTFKELCKLCIILHDVLDRMYCEGKEKRSTENLIQDLDVLDARMLEWKTNLPQHLTIDVNSNGTHQHLPPPQVFSLQAMWNALRVLLHRPLVADSHLHLTLPSTSKSSFAACAEAAMNIVKLVRLYDKAFSIGRAPYLISYATYVAATIHVRIAATRTSHSEAHEHLRTCLSVFSQNSETNYAVRKASIVIEGLMKHMGISIDLEDADRMSSPERGSTTHQQASSTSSSNRDGGVVNQAPSVPTLQQQQAFENGMNPEPTMVAGEFVPDLDVDTIIHSFMQEQQMQGSNPYMPMTPSTMNMSNGSNSNMLTNEQGALLNGGYNMFDDTLFGFNASTSDWYYSNISPP</sequence>